<evidence type="ECO:0000256" key="5">
    <source>
        <dbReference type="ARBA" id="ARBA00022723"/>
    </source>
</evidence>
<evidence type="ECO:0000256" key="9">
    <source>
        <dbReference type="ARBA" id="ARBA00023211"/>
    </source>
</evidence>
<dbReference type="AlphaFoldDB" id="A0A1X7VGW2"/>
<dbReference type="InterPro" id="IPR018998">
    <property type="entry name" value="EndoU_C"/>
</dbReference>
<comment type="subunit">
    <text evidence="3 11">Monomer.</text>
</comment>
<accession>A0A1X7VGW2</accession>
<dbReference type="KEGG" id="aqu:100636274"/>
<keyword evidence="6 11" id="KW-0255">Endonuclease</keyword>
<dbReference type="CDD" id="cd21159">
    <property type="entry name" value="XendoU"/>
    <property type="match status" value="1"/>
</dbReference>
<dbReference type="PANTHER" id="PTHR12439">
    <property type="entry name" value="PLACENTAL PROTEIN 11-RELATED"/>
    <property type="match status" value="1"/>
</dbReference>
<dbReference type="OrthoDB" id="430326at2759"/>
<evidence type="ECO:0000313" key="13">
    <source>
        <dbReference type="EnsemblMetazoa" id="Aqu2.1.39198_001"/>
    </source>
</evidence>
<dbReference type="GO" id="GO:0004521">
    <property type="term" value="F:RNA endonuclease activity"/>
    <property type="evidence" value="ECO:0007669"/>
    <property type="project" value="UniProtKB-UniRule"/>
</dbReference>
<dbReference type="InterPro" id="IPR039787">
    <property type="entry name" value="ENDOU"/>
</dbReference>
<protein>
    <recommendedName>
        <fullName evidence="11">Uridylate-specific endoribonuclease</fullName>
        <ecNumber evidence="11">4.6.1.-</ecNumber>
    </recommendedName>
</protein>
<keyword evidence="9 11" id="KW-0464">Manganese</keyword>
<dbReference type="EnsemblMetazoa" id="Aqu2.1.39198_001">
    <property type="protein sequence ID" value="Aqu2.1.39198_001"/>
    <property type="gene ID" value="Aqu2.1.39198"/>
</dbReference>
<organism evidence="13">
    <name type="scientific">Amphimedon queenslandica</name>
    <name type="common">Sponge</name>
    <dbReference type="NCBI Taxonomy" id="400682"/>
    <lineage>
        <taxon>Eukaryota</taxon>
        <taxon>Metazoa</taxon>
        <taxon>Porifera</taxon>
        <taxon>Demospongiae</taxon>
        <taxon>Heteroscleromorpha</taxon>
        <taxon>Haplosclerida</taxon>
        <taxon>Niphatidae</taxon>
        <taxon>Amphimedon</taxon>
    </lineage>
</organism>
<evidence type="ECO:0000256" key="1">
    <source>
        <dbReference type="ARBA" id="ARBA00001936"/>
    </source>
</evidence>
<dbReference type="Pfam" id="PF09412">
    <property type="entry name" value="XendoU"/>
    <property type="match status" value="1"/>
</dbReference>
<evidence type="ECO:0000256" key="7">
    <source>
        <dbReference type="ARBA" id="ARBA00022801"/>
    </source>
</evidence>
<keyword evidence="5 11" id="KW-0479">Metal-binding</keyword>
<keyword evidence="4 11" id="KW-0540">Nuclease</keyword>
<comment type="cofactor">
    <cofactor evidence="1 11">
        <name>Mn(2+)</name>
        <dbReference type="ChEBI" id="CHEBI:29035"/>
    </cofactor>
</comment>
<dbReference type="GO" id="GO:0016829">
    <property type="term" value="F:lyase activity"/>
    <property type="evidence" value="ECO:0007669"/>
    <property type="project" value="UniProtKB-KW"/>
</dbReference>
<evidence type="ECO:0000256" key="8">
    <source>
        <dbReference type="ARBA" id="ARBA00022884"/>
    </source>
</evidence>
<dbReference type="GO" id="GO:0003723">
    <property type="term" value="F:RNA binding"/>
    <property type="evidence" value="ECO:0007669"/>
    <property type="project" value="UniProtKB-UniRule"/>
</dbReference>
<dbReference type="GO" id="GO:0046872">
    <property type="term" value="F:metal ion binding"/>
    <property type="evidence" value="ECO:0007669"/>
    <property type="project" value="UniProtKB-UniRule"/>
</dbReference>
<dbReference type="STRING" id="400682.A0A1X7VGW2"/>
<evidence type="ECO:0000259" key="12">
    <source>
        <dbReference type="PROSITE" id="PS51959"/>
    </source>
</evidence>
<keyword evidence="8 11" id="KW-0694">RNA-binding</keyword>
<dbReference type="InParanoid" id="A0A1X7VGW2"/>
<dbReference type="eggNOG" id="KOG2849">
    <property type="taxonomic scope" value="Eukaryota"/>
</dbReference>
<gene>
    <name evidence="13" type="primary">100636274</name>
</gene>
<evidence type="ECO:0000256" key="2">
    <source>
        <dbReference type="ARBA" id="ARBA00010168"/>
    </source>
</evidence>
<reference evidence="14" key="1">
    <citation type="journal article" date="2010" name="Nature">
        <title>The Amphimedon queenslandica genome and the evolution of animal complexity.</title>
        <authorList>
            <person name="Srivastava M."/>
            <person name="Simakov O."/>
            <person name="Chapman J."/>
            <person name="Fahey B."/>
            <person name="Gauthier M.E."/>
            <person name="Mitros T."/>
            <person name="Richards G.S."/>
            <person name="Conaco C."/>
            <person name="Dacre M."/>
            <person name="Hellsten U."/>
            <person name="Larroux C."/>
            <person name="Putnam N.H."/>
            <person name="Stanke M."/>
            <person name="Adamska M."/>
            <person name="Darling A."/>
            <person name="Degnan S.M."/>
            <person name="Oakley T.H."/>
            <person name="Plachetzki D.C."/>
            <person name="Zhai Y."/>
            <person name="Adamski M."/>
            <person name="Calcino A."/>
            <person name="Cummins S.F."/>
            <person name="Goodstein D.M."/>
            <person name="Harris C."/>
            <person name="Jackson D.J."/>
            <person name="Leys S.P."/>
            <person name="Shu S."/>
            <person name="Woodcroft B.J."/>
            <person name="Vervoort M."/>
            <person name="Kosik K.S."/>
            <person name="Manning G."/>
            <person name="Degnan B.M."/>
            <person name="Rokhsar D.S."/>
        </authorList>
    </citation>
    <scope>NUCLEOTIDE SEQUENCE [LARGE SCALE GENOMIC DNA]</scope>
</reference>
<name>A0A1X7VGW2_AMPQE</name>
<dbReference type="PROSITE" id="PS51959">
    <property type="entry name" value="ENDOU"/>
    <property type="match status" value="1"/>
</dbReference>
<feature type="domain" description="EndoU" evidence="12">
    <location>
        <begin position="9"/>
        <end position="271"/>
    </location>
</feature>
<keyword evidence="10" id="KW-0456">Lyase</keyword>
<dbReference type="GO" id="GO:0016787">
    <property type="term" value="F:hydrolase activity"/>
    <property type="evidence" value="ECO:0007669"/>
    <property type="project" value="UniProtKB-KW"/>
</dbReference>
<evidence type="ECO:0000313" key="14">
    <source>
        <dbReference type="Proteomes" id="UP000007879"/>
    </source>
</evidence>
<evidence type="ECO:0000256" key="10">
    <source>
        <dbReference type="ARBA" id="ARBA00023239"/>
    </source>
</evidence>
<reference evidence="13" key="2">
    <citation type="submission" date="2017-05" db="UniProtKB">
        <authorList>
            <consortium name="EnsemblMetazoa"/>
        </authorList>
    </citation>
    <scope>IDENTIFICATION</scope>
</reference>
<dbReference type="SUPFAM" id="SSF142877">
    <property type="entry name" value="EndoU-like"/>
    <property type="match status" value="1"/>
</dbReference>
<keyword evidence="7 11" id="KW-0378">Hydrolase</keyword>
<dbReference type="Proteomes" id="UP000007879">
    <property type="component" value="Unassembled WGS sequence"/>
</dbReference>
<dbReference type="EnsemblMetazoa" id="XM_003384321.3">
    <property type="protein sequence ID" value="XP_003384369.1"/>
    <property type="gene ID" value="LOC100636274"/>
</dbReference>
<evidence type="ECO:0000256" key="3">
    <source>
        <dbReference type="ARBA" id="ARBA00011245"/>
    </source>
</evidence>
<comment type="similarity">
    <text evidence="2 11">Belongs to the ENDOU family.</text>
</comment>
<proteinExistence type="inferred from homology"/>
<dbReference type="PANTHER" id="PTHR12439:SF11">
    <property type="entry name" value="URIDYLATE-SPECIFIC ENDORIBONUCLEASE"/>
    <property type="match status" value="1"/>
</dbReference>
<dbReference type="InterPro" id="IPR037227">
    <property type="entry name" value="EndoU-like"/>
</dbReference>
<evidence type="ECO:0000256" key="4">
    <source>
        <dbReference type="ARBA" id="ARBA00022722"/>
    </source>
</evidence>
<evidence type="ECO:0000256" key="6">
    <source>
        <dbReference type="ARBA" id="ARBA00022759"/>
    </source>
</evidence>
<comment type="catalytic activity">
    <reaction evidence="11">
        <text>ribonucleotidyl-uridine-RNA = a 5'-end dephospho-uridine-RNA + a 3'-end 2',3'-cyclophospho-ribonucleotide-RNA</text>
        <dbReference type="Rhea" id="RHEA:67792"/>
        <dbReference type="Rhea" id="RHEA-COMP:10464"/>
        <dbReference type="Rhea" id="RHEA-COMP:17354"/>
        <dbReference type="Rhea" id="RHEA-COMP:17356"/>
        <dbReference type="ChEBI" id="CHEBI:83064"/>
        <dbReference type="ChEBI" id="CHEBI:173117"/>
        <dbReference type="ChEBI" id="CHEBI:173224"/>
    </reaction>
</comment>
<dbReference type="EC" id="4.6.1.-" evidence="11"/>
<keyword evidence="14" id="KW-1185">Reference proteome</keyword>
<evidence type="ECO:0000256" key="11">
    <source>
        <dbReference type="RuleBase" id="RU367085"/>
    </source>
</evidence>
<sequence length="271" mass="31335">MADRRGFNPNPELSKLCTELWELDEQRLVIGKDVVIDLQGRTWASDRRDKAEDPLFSYVDPTCFARPTFKLFIALLDNYETSTGVNEEVTDEEVKENKLFINAIMETKVMKRAHDYLVSCGKSPREIIPFKRQLYDIWFKLYRRTRGVLDSSGFEHVFVGETRDGKILGFHNWIQFYLQEKAGNVDYQGYVRHGKHNDYLLTIKFTWNKEVKPFGSTFVGTSPEFEMALYTIMFLCSPEETTDLDIAGQNVTITCYKHGLNLGTSYPSASK</sequence>